<dbReference type="GO" id="GO:0019433">
    <property type="term" value="P:triglyceride catabolic process"/>
    <property type="evidence" value="ECO:0007669"/>
    <property type="project" value="TreeGrafter"/>
</dbReference>
<dbReference type="SUPFAM" id="SSF52151">
    <property type="entry name" value="FabD/lysophospholipase-like"/>
    <property type="match status" value="1"/>
</dbReference>
<dbReference type="GO" id="GO:0004806">
    <property type="term" value="F:triacylglycerol lipase activity"/>
    <property type="evidence" value="ECO:0007669"/>
    <property type="project" value="TreeGrafter"/>
</dbReference>
<dbReference type="STRING" id="32473.ENSXCOP00000009855"/>
<organism evidence="1 2">
    <name type="scientific">Xiphophorus couchianus</name>
    <name type="common">Monterrey platyfish</name>
    <dbReference type="NCBI Taxonomy" id="32473"/>
    <lineage>
        <taxon>Eukaryota</taxon>
        <taxon>Metazoa</taxon>
        <taxon>Chordata</taxon>
        <taxon>Craniata</taxon>
        <taxon>Vertebrata</taxon>
        <taxon>Euteleostomi</taxon>
        <taxon>Actinopterygii</taxon>
        <taxon>Neopterygii</taxon>
        <taxon>Teleostei</taxon>
        <taxon>Neoteleostei</taxon>
        <taxon>Acanthomorphata</taxon>
        <taxon>Ovalentaria</taxon>
        <taxon>Atherinomorphae</taxon>
        <taxon>Cyprinodontiformes</taxon>
        <taxon>Poeciliidae</taxon>
        <taxon>Poeciliinae</taxon>
        <taxon>Xiphophorus</taxon>
    </lineage>
</organism>
<dbReference type="AlphaFoldDB" id="A0A3B5LGY7"/>
<dbReference type="GO" id="GO:0016020">
    <property type="term" value="C:membrane"/>
    <property type="evidence" value="ECO:0007669"/>
    <property type="project" value="TreeGrafter"/>
</dbReference>
<dbReference type="InterPro" id="IPR016035">
    <property type="entry name" value="Acyl_Trfase/lysoPLipase"/>
</dbReference>
<dbReference type="Ensembl" id="ENSXCOT00000009973.1">
    <property type="protein sequence ID" value="ENSXCOP00000009855.1"/>
    <property type="gene ID" value="ENSXCOG00000007482.1"/>
</dbReference>
<reference evidence="1" key="2">
    <citation type="submission" date="2025-09" db="UniProtKB">
        <authorList>
            <consortium name="Ensembl"/>
        </authorList>
    </citation>
    <scope>IDENTIFICATION</scope>
</reference>
<dbReference type="GO" id="GO:0055088">
    <property type="term" value="P:lipid homeostasis"/>
    <property type="evidence" value="ECO:0007669"/>
    <property type="project" value="TreeGrafter"/>
</dbReference>
<protein>
    <submittedName>
        <fullName evidence="1">Uncharacterized protein</fullName>
    </submittedName>
</protein>
<evidence type="ECO:0000313" key="2">
    <source>
        <dbReference type="Proteomes" id="UP000261380"/>
    </source>
</evidence>
<dbReference type="GO" id="GO:0005737">
    <property type="term" value="C:cytoplasm"/>
    <property type="evidence" value="ECO:0007669"/>
    <property type="project" value="TreeGrafter"/>
</dbReference>
<evidence type="ECO:0000313" key="1">
    <source>
        <dbReference type="Ensembl" id="ENSXCOP00000009855.1"/>
    </source>
</evidence>
<dbReference type="PANTHER" id="PTHR12406">
    <property type="entry name" value="CALCIUM-INDEPENDENT PHOSPHOLIPASE A2 IPLA2 -RELATED"/>
    <property type="match status" value="1"/>
</dbReference>
<dbReference type="Proteomes" id="UP000261380">
    <property type="component" value="Unplaced"/>
</dbReference>
<dbReference type="InterPro" id="IPR033562">
    <property type="entry name" value="PLPL"/>
</dbReference>
<sequence>MLVPYDISFSGSGFLATYQLGVVLCFLKYTPWILQSAPHILGASAGSVSELVDCSEFTLLFASMTLTSVFFHVTAVIRDEIILFVKQHLPSDAHHFANGRLGVAVTRLSDGKHLIMSEFQSKEDVVKVTFKPENNI</sequence>
<accession>A0A3B5LGY7</accession>
<proteinExistence type="predicted"/>
<dbReference type="GO" id="GO:0005811">
    <property type="term" value="C:lipid droplet"/>
    <property type="evidence" value="ECO:0007669"/>
    <property type="project" value="TreeGrafter"/>
</dbReference>
<name>A0A3B5LGY7_9TELE</name>
<dbReference type="GeneTree" id="ENSGT01110000271712"/>
<reference evidence="1" key="1">
    <citation type="submission" date="2025-08" db="UniProtKB">
        <authorList>
            <consortium name="Ensembl"/>
        </authorList>
    </citation>
    <scope>IDENTIFICATION</scope>
</reference>
<dbReference type="PANTHER" id="PTHR12406:SF46">
    <property type="entry name" value="PATATIN-LIKE PHOSPHOLIPASE DOMAIN-CONTAINING PROTEIN 2"/>
    <property type="match status" value="1"/>
</dbReference>
<keyword evidence="2" id="KW-1185">Reference proteome</keyword>